<protein>
    <recommendedName>
        <fullName evidence="5">Centriolar coiled-coil protein of 110 kDa-like</fullName>
    </recommendedName>
</protein>
<dbReference type="Pfam" id="PF16025">
    <property type="entry name" value="CaM_bind"/>
    <property type="match status" value="1"/>
</dbReference>
<evidence type="ECO:0000313" key="4">
    <source>
        <dbReference type="Proteomes" id="UP000265040"/>
    </source>
</evidence>
<feature type="compositionally biased region" description="Basic and acidic residues" evidence="2">
    <location>
        <begin position="48"/>
        <end position="60"/>
    </location>
</feature>
<evidence type="ECO:0008006" key="5">
    <source>
        <dbReference type="Google" id="ProtNLM"/>
    </source>
</evidence>
<feature type="region of interest" description="Disordered" evidence="2">
    <location>
        <begin position="823"/>
        <end position="912"/>
    </location>
</feature>
<feature type="region of interest" description="Disordered" evidence="2">
    <location>
        <begin position="334"/>
        <end position="382"/>
    </location>
</feature>
<dbReference type="Proteomes" id="UP000265040">
    <property type="component" value="Chromosome 1"/>
</dbReference>
<organism evidence="3 4">
    <name type="scientific">Anabas testudineus</name>
    <name type="common">Climbing perch</name>
    <name type="synonym">Anthias testudineus</name>
    <dbReference type="NCBI Taxonomy" id="64144"/>
    <lineage>
        <taxon>Eukaryota</taxon>
        <taxon>Metazoa</taxon>
        <taxon>Chordata</taxon>
        <taxon>Craniata</taxon>
        <taxon>Vertebrata</taxon>
        <taxon>Euteleostomi</taxon>
        <taxon>Actinopterygii</taxon>
        <taxon>Neopterygii</taxon>
        <taxon>Teleostei</taxon>
        <taxon>Neoteleostei</taxon>
        <taxon>Acanthomorphata</taxon>
        <taxon>Anabantaria</taxon>
        <taxon>Anabantiformes</taxon>
        <taxon>Anabantoidei</taxon>
        <taxon>Anabantidae</taxon>
        <taxon>Anabas</taxon>
    </lineage>
</organism>
<dbReference type="FunCoup" id="A0A3Q1J285">
    <property type="interactions" value="638"/>
</dbReference>
<reference evidence="3" key="2">
    <citation type="submission" date="2025-08" db="UniProtKB">
        <authorList>
            <consortium name="Ensembl"/>
        </authorList>
    </citation>
    <scope>IDENTIFICATION</scope>
</reference>
<keyword evidence="1" id="KW-0175">Coiled coil</keyword>
<evidence type="ECO:0000313" key="3">
    <source>
        <dbReference type="Ensembl" id="ENSATEP00000028752.3"/>
    </source>
</evidence>
<name>A0A3Q1J285_ANATE</name>
<reference evidence="3" key="3">
    <citation type="submission" date="2025-09" db="UniProtKB">
        <authorList>
            <consortium name="Ensembl"/>
        </authorList>
    </citation>
    <scope>IDENTIFICATION</scope>
</reference>
<keyword evidence="4" id="KW-1185">Reference proteome</keyword>
<feature type="compositionally biased region" description="Polar residues" evidence="2">
    <location>
        <begin position="1132"/>
        <end position="1151"/>
    </location>
</feature>
<feature type="coiled-coil region" evidence="1">
    <location>
        <begin position="968"/>
        <end position="995"/>
    </location>
</feature>
<dbReference type="GO" id="GO:0005814">
    <property type="term" value="C:centriole"/>
    <property type="evidence" value="ECO:0007669"/>
    <property type="project" value="InterPro"/>
</dbReference>
<accession>A0A3Q1J285</accession>
<feature type="region of interest" description="Disordered" evidence="2">
    <location>
        <begin position="400"/>
        <end position="453"/>
    </location>
</feature>
<feature type="region of interest" description="Disordered" evidence="2">
    <location>
        <begin position="48"/>
        <end position="71"/>
    </location>
</feature>
<dbReference type="GO" id="GO:0032053">
    <property type="term" value="P:ciliary basal body organization"/>
    <property type="evidence" value="ECO:0007669"/>
    <property type="project" value="TreeGrafter"/>
</dbReference>
<reference evidence="3" key="1">
    <citation type="submission" date="2021-04" db="EMBL/GenBank/DDBJ databases">
        <authorList>
            <consortium name="Wellcome Sanger Institute Data Sharing"/>
        </authorList>
    </citation>
    <scope>NUCLEOTIDE SEQUENCE [LARGE SCALE GENOMIC DNA]</scope>
</reference>
<feature type="region of interest" description="Disordered" evidence="2">
    <location>
        <begin position="575"/>
        <end position="605"/>
    </location>
</feature>
<feature type="compositionally biased region" description="Polar residues" evidence="2">
    <location>
        <begin position="338"/>
        <end position="350"/>
    </location>
</feature>
<dbReference type="PANTHER" id="PTHR13594">
    <property type="entry name" value="CENTRIOLAR COILED-COIL PROTEIN OF 110 KDA"/>
    <property type="match status" value="1"/>
</dbReference>
<feature type="compositionally biased region" description="Basic and acidic residues" evidence="2">
    <location>
        <begin position="584"/>
        <end position="595"/>
    </location>
</feature>
<feature type="compositionally biased region" description="Polar residues" evidence="2">
    <location>
        <begin position="1203"/>
        <end position="1212"/>
    </location>
</feature>
<sequence>MEDYDTFVQHRLSQLRKSEEEEHNKASTASSLICFYGRPILPPLLSGEQREEMQHHRDAAQKAAGHRRLKDDPRMAYVQTMLHSVQLRKTPTLEELLQETKINTESLSTHNTCDRAESQINYFVGTMNSASLSPPSVRNQKDGVPLPPMTSTTYSAFFTCNVTPQQSYHKGCLIDQRDSQQGPEPSLLIGASHQSVSSGYITHENVENTISVSGRLELGSGSHAFGSSEGVYNMGAFFLHNTSNTVSKMPDIINYPPIDGEELERSGQESSFSNNFICTKDICCTFQENSVTCDHVPEEQSEKYHLDVAEGDENPPFSTIVDLDKEHSFDRVGVPEVSENSPEISQTVSTHHCPKTALHIQPDPKETEPTDETEPSEEPYRLSLQALLKKSQEYRRRQRMLRNQAKNTKIQERSQEQPRARAEEQSLSDKENDEFPYKGTVTAGGKRTKDGRGFFIPTMEMSKAKKSWENERMMESEFVGKNKNINSESRNSPGDGKLKEMHSVEEDAVYKNNKLNSSQEVISEPKEIGALLQQQPMSTDTSQVQQAFYLTTCPTALYKGVGKYHTIPVPNLCKSPVHCKSRGSSKDGKASDGTKDVAGNTNLNEDHKTNIESILEHPNIDTALASPVSVVVEHDVPVGTDLARSSQHIDQLESGLSSLKVLISDLESTVKENLENRGQTESNTQSECSFKAIKHSEKIESDLHLQLGDDCFDNKLGDVDKVEYREWPCRQSFDNSHNMHEDTRSEPRFSDTDDVLLAQGKGTERVNISELGVVKPITAERRKEKGTGKEGLTKTSNCRKQQTSAKCFLSMAQRMRIPDIFRNVPPESTVPSNVSVLSDTSNHPVDRRNETVGKGHDSTHSPSLNQSYDVDTPSDLWLIDESGSDLGSKVRPTQEKHLTPESGGEGQGGVSKVKRRLLMYGTEEAQDRSPDIRAGAGSVVRPNSSTPRAAVIVNGGNGSQKDVQEQLKQVHAAQIRALQDEHRRQQEELLQALAVRYRLLQSVSFPCSTSASRLGDTLTFSTLSQPSSPPSECYRPLLSAAVKGFLTRRLLRTQRVVQLVRTIRDTQQLLQAFQTQSPTSKQDLLLQERVALQLRAARYEVYDIFFSLSARERMQLISWDRELARERELRRQSGQAGQPRGKSSLSTATQKSLERKRGMLIQKKAVERHRGVVTRTGHKTGFSAEQPLETKRGQFRANPQRVPKSTYSSRPR</sequence>
<dbReference type="CTD" id="100329274"/>
<dbReference type="RefSeq" id="XP_026214779.1">
    <property type="nucleotide sequence ID" value="XM_026358994.1"/>
</dbReference>
<feature type="compositionally biased region" description="Polar residues" evidence="2">
    <location>
        <begin position="829"/>
        <end position="843"/>
    </location>
</feature>
<evidence type="ECO:0000256" key="2">
    <source>
        <dbReference type="SAM" id="MobiDB-lite"/>
    </source>
</evidence>
<dbReference type="GeneID" id="113161420"/>
<dbReference type="PANTHER" id="PTHR13594:SF2">
    <property type="entry name" value="SI:CH73-100L22.3"/>
    <property type="match status" value="1"/>
</dbReference>
<dbReference type="Ensembl" id="ENSATET00000029196.3">
    <property type="protein sequence ID" value="ENSATEP00000028752.3"/>
    <property type="gene ID" value="ENSATEG00000019852.3"/>
</dbReference>
<proteinExistence type="predicted"/>
<feature type="compositionally biased region" description="Basic and acidic residues" evidence="2">
    <location>
        <begin position="409"/>
        <end position="436"/>
    </location>
</feature>
<dbReference type="GeneTree" id="ENSGT00390000004090"/>
<dbReference type="GO" id="GO:0032465">
    <property type="term" value="P:regulation of cytokinesis"/>
    <property type="evidence" value="ECO:0007669"/>
    <property type="project" value="InterPro"/>
</dbReference>
<dbReference type="InParanoid" id="A0A3Q1J285"/>
<dbReference type="AlphaFoldDB" id="A0A3Q1J285"/>
<dbReference type="GO" id="GO:0007099">
    <property type="term" value="P:centriole replication"/>
    <property type="evidence" value="ECO:0007669"/>
    <property type="project" value="InterPro"/>
</dbReference>
<feature type="compositionally biased region" description="Polar residues" evidence="2">
    <location>
        <begin position="860"/>
        <end position="869"/>
    </location>
</feature>
<dbReference type="STRING" id="64144.ENSATEP00000028752"/>
<dbReference type="InterPro" id="IPR033207">
    <property type="entry name" value="CCP110"/>
</dbReference>
<feature type="region of interest" description="Disordered" evidence="2">
    <location>
        <begin position="1130"/>
        <end position="1212"/>
    </location>
</feature>
<dbReference type="GO" id="GO:1903723">
    <property type="term" value="P:negative regulation of centriole elongation"/>
    <property type="evidence" value="ECO:0007669"/>
    <property type="project" value="TreeGrafter"/>
</dbReference>
<feature type="compositionally biased region" description="Basic and acidic residues" evidence="2">
    <location>
        <begin position="844"/>
        <end position="859"/>
    </location>
</feature>
<evidence type="ECO:0000256" key="1">
    <source>
        <dbReference type="SAM" id="Coils"/>
    </source>
</evidence>